<sequence length="430" mass="45635">MFQPNISKRQEDVFAHAVFANLSEGLRQDTGAGQDIEARTQEALHKALARAQPFIGGWNVVWGPSVHLGPGSAFPVHTMYVAQSTMDPSQYVVSMSGASPASVFEWMAEELLVALQVPWGTGTEAADAKISLGIASGLSVLQEMTPSGARPGAGTALAGFLKTLTGTKVKVDVTGFGLGGALASTVAVWLADTKGVPGHWDPQGHAQLTCLSFAGPSAGNGAFAAYADRKPGLTMVRFANDLDWVTQAWGAASLAKAATLYSPIIPGTEPIRALVERAEHTTRSGDYTQVQALAPPLMGRVKYNDGFITVPPSPGGHLVDFIKQVGYQHTGPYFQWFHFNPAWMETRPSAFDEDSRALFAELAPGVRRALKAAGVQPPAELPGKNEGEGPRTLQAGREQYPVPRSAEGPEAERLVKALATALQRHGAPQH</sequence>
<evidence type="ECO:0000256" key="1">
    <source>
        <dbReference type="SAM" id="MobiDB-lite"/>
    </source>
</evidence>
<dbReference type="AlphaFoldDB" id="A0A1I0KDQ7"/>
<feature type="region of interest" description="Disordered" evidence="1">
    <location>
        <begin position="373"/>
        <end position="410"/>
    </location>
</feature>
<protein>
    <submittedName>
        <fullName evidence="3">Lipase (Class 3)</fullName>
    </submittedName>
</protein>
<dbReference type="RefSeq" id="WP_093522843.1">
    <property type="nucleotide sequence ID" value="NZ_FOIJ01000010.1"/>
</dbReference>
<feature type="domain" description="Fungal lipase-type" evidence="2">
    <location>
        <begin position="167"/>
        <end position="248"/>
    </location>
</feature>
<dbReference type="InterPro" id="IPR002921">
    <property type="entry name" value="Fungal_lipase-type"/>
</dbReference>
<reference evidence="4" key="1">
    <citation type="submission" date="2016-10" db="EMBL/GenBank/DDBJ databases">
        <authorList>
            <person name="Varghese N."/>
            <person name="Submissions S."/>
        </authorList>
    </citation>
    <scope>NUCLEOTIDE SEQUENCE [LARGE SCALE GENOMIC DNA]</scope>
    <source>
        <strain evidence="4">DSM 16858</strain>
    </source>
</reference>
<evidence type="ECO:0000313" key="4">
    <source>
        <dbReference type="Proteomes" id="UP000199181"/>
    </source>
</evidence>
<dbReference type="EMBL" id="FOIJ01000010">
    <property type="protein sequence ID" value="SEU21601.1"/>
    <property type="molecule type" value="Genomic_DNA"/>
</dbReference>
<dbReference type="PANTHER" id="PTHR45856">
    <property type="entry name" value="ALPHA/BETA-HYDROLASES SUPERFAMILY PROTEIN"/>
    <property type="match status" value="1"/>
</dbReference>
<dbReference type="Proteomes" id="UP000199181">
    <property type="component" value="Unassembled WGS sequence"/>
</dbReference>
<dbReference type="GO" id="GO:0006629">
    <property type="term" value="P:lipid metabolic process"/>
    <property type="evidence" value="ECO:0007669"/>
    <property type="project" value="InterPro"/>
</dbReference>
<dbReference type="Gene3D" id="3.40.50.1820">
    <property type="entry name" value="alpha/beta hydrolase"/>
    <property type="match status" value="1"/>
</dbReference>
<dbReference type="InterPro" id="IPR029058">
    <property type="entry name" value="AB_hydrolase_fold"/>
</dbReference>
<name>A0A1I0KDQ7_9BACT</name>
<evidence type="ECO:0000313" key="3">
    <source>
        <dbReference type="EMBL" id="SEU21601.1"/>
    </source>
</evidence>
<dbReference type="SUPFAM" id="SSF53474">
    <property type="entry name" value="alpha/beta-Hydrolases"/>
    <property type="match status" value="1"/>
</dbReference>
<proteinExistence type="predicted"/>
<gene>
    <name evidence="3" type="ORF">SAMN05443639_11026</name>
</gene>
<dbReference type="Pfam" id="PF01764">
    <property type="entry name" value="Lipase_3"/>
    <property type="match status" value="1"/>
</dbReference>
<organism evidence="3 4">
    <name type="scientific">Stigmatella erecta</name>
    <dbReference type="NCBI Taxonomy" id="83460"/>
    <lineage>
        <taxon>Bacteria</taxon>
        <taxon>Pseudomonadati</taxon>
        <taxon>Myxococcota</taxon>
        <taxon>Myxococcia</taxon>
        <taxon>Myxococcales</taxon>
        <taxon>Cystobacterineae</taxon>
        <taxon>Archangiaceae</taxon>
        <taxon>Stigmatella</taxon>
    </lineage>
</organism>
<dbReference type="InterPro" id="IPR051218">
    <property type="entry name" value="Sec_MonoDiacylglyc_Lipase"/>
</dbReference>
<keyword evidence="4" id="KW-1185">Reference proteome</keyword>
<accession>A0A1I0KDQ7</accession>
<evidence type="ECO:0000259" key="2">
    <source>
        <dbReference type="Pfam" id="PF01764"/>
    </source>
</evidence>
<dbReference type="PANTHER" id="PTHR45856:SF24">
    <property type="entry name" value="FUNGAL LIPASE-LIKE DOMAIN-CONTAINING PROTEIN"/>
    <property type="match status" value="1"/>
</dbReference>